<dbReference type="Ensembl" id="ENSMZET00005018380.1">
    <property type="protein sequence ID" value="ENSMZEP00005017796.1"/>
    <property type="gene ID" value="ENSMZEG00005013385.1"/>
</dbReference>
<keyword evidence="3" id="KW-1185">Reference proteome</keyword>
<feature type="domain" description="Fibronectin type-III" evidence="1">
    <location>
        <begin position="38"/>
        <end position="90"/>
    </location>
</feature>
<dbReference type="InterPro" id="IPR013783">
    <property type="entry name" value="Ig-like_fold"/>
</dbReference>
<dbReference type="SUPFAM" id="SSF49265">
    <property type="entry name" value="Fibronectin type III"/>
    <property type="match status" value="1"/>
</dbReference>
<name>A0A3P9C7B8_9CICH</name>
<dbReference type="Pfam" id="PF00041">
    <property type="entry name" value="fn3"/>
    <property type="match status" value="1"/>
</dbReference>
<protein>
    <recommendedName>
        <fullName evidence="1">Fibronectin type-III domain-containing protein</fullName>
    </recommendedName>
</protein>
<dbReference type="CDD" id="cd00063">
    <property type="entry name" value="FN3"/>
    <property type="match status" value="1"/>
</dbReference>
<proteinExistence type="predicted"/>
<organism evidence="2 3">
    <name type="scientific">Maylandia zebra</name>
    <name type="common">zebra mbuna</name>
    <dbReference type="NCBI Taxonomy" id="106582"/>
    <lineage>
        <taxon>Eukaryota</taxon>
        <taxon>Metazoa</taxon>
        <taxon>Chordata</taxon>
        <taxon>Craniata</taxon>
        <taxon>Vertebrata</taxon>
        <taxon>Euteleostomi</taxon>
        <taxon>Actinopterygii</taxon>
        <taxon>Neopterygii</taxon>
        <taxon>Teleostei</taxon>
        <taxon>Neoteleostei</taxon>
        <taxon>Acanthomorphata</taxon>
        <taxon>Ovalentaria</taxon>
        <taxon>Cichlomorphae</taxon>
        <taxon>Cichliformes</taxon>
        <taxon>Cichlidae</taxon>
        <taxon>African cichlids</taxon>
        <taxon>Pseudocrenilabrinae</taxon>
        <taxon>Haplochromini</taxon>
        <taxon>Maylandia</taxon>
        <taxon>Maylandia zebra complex</taxon>
    </lineage>
</organism>
<accession>A0A3P9C7B8</accession>
<dbReference type="Gene3D" id="2.60.40.10">
    <property type="entry name" value="Immunoglobulins"/>
    <property type="match status" value="1"/>
</dbReference>
<sequence>MTVNKEVTGGAKVSVVVQGQKGKAVIYLVICQYEKGPETSITLEWKTVPNIDKYILAFNEREINISNSENEYRVLNLTSGTRYNVTLFTGNISPSEMSMFSFWPAVPFIHQGSTHQPYL</sequence>
<reference evidence="2 3" key="1">
    <citation type="journal article" date="2014" name="Nature">
        <title>The genomic substrate for adaptive radiation in African cichlid fish.</title>
        <authorList>
            <person name="Brawand D."/>
            <person name="Wagner C.E."/>
            <person name="Li Y.I."/>
            <person name="Malinsky M."/>
            <person name="Keller I."/>
            <person name="Fan S."/>
            <person name="Simakov O."/>
            <person name="Ng A.Y."/>
            <person name="Lim Z.W."/>
            <person name="Bezault E."/>
            <person name="Turner-Maier J."/>
            <person name="Johnson J."/>
            <person name="Alcazar R."/>
            <person name="Noh H.J."/>
            <person name="Russell P."/>
            <person name="Aken B."/>
            <person name="Alfoldi J."/>
            <person name="Amemiya C."/>
            <person name="Azzouzi N."/>
            <person name="Baroiller J.F."/>
            <person name="Barloy-Hubler F."/>
            <person name="Berlin A."/>
            <person name="Bloomquist R."/>
            <person name="Carleton K.L."/>
            <person name="Conte M.A."/>
            <person name="D'Cotta H."/>
            <person name="Eshel O."/>
            <person name="Gaffney L."/>
            <person name="Galibert F."/>
            <person name="Gante H.F."/>
            <person name="Gnerre S."/>
            <person name="Greuter L."/>
            <person name="Guyon R."/>
            <person name="Haddad N.S."/>
            <person name="Haerty W."/>
            <person name="Harris R.M."/>
            <person name="Hofmann H.A."/>
            <person name="Hourlier T."/>
            <person name="Hulata G."/>
            <person name="Jaffe D.B."/>
            <person name="Lara M."/>
            <person name="Lee A.P."/>
            <person name="MacCallum I."/>
            <person name="Mwaiko S."/>
            <person name="Nikaido M."/>
            <person name="Nishihara H."/>
            <person name="Ozouf-Costaz C."/>
            <person name="Penman D.J."/>
            <person name="Przybylski D."/>
            <person name="Rakotomanga M."/>
            <person name="Renn S.C.P."/>
            <person name="Ribeiro F.J."/>
            <person name="Ron M."/>
            <person name="Salzburger W."/>
            <person name="Sanchez-Pulido L."/>
            <person name="Santos M.E."/>
            <person name="Searle S."/>
            <person name="Sharpe T."/>
            <person name="Swofford R."/>
            <person name="Tan F.J."/>
            <person name="Williams L."/>
            <person name="Young S."/>
            <person name="Yin S."/>
            <person name="Okada N."/>
            <person name="Kocher T.D."/>
            <person name="Miska E.A."/>
            <person name="Lander E.S."/>
            <person name="Venkatesh B."/>
            <person name="Fernald R.D."/>
            <person name="Meyer A."/>
            <person name="Ponting C.P."/>
            <person name="Streelman J.T."/>
            <person name="Lindblad-Toh K."/>
            <person name="Seehausen O."/>
            <person name="Di Palma F."/>
        </authorList>
    </citation>
    <scope>NUCLEOTIDE SEQUENCE</scope>
</reference>
<dbReference type="InterPro" id="IPR036116">
    <property type="entry name" value="FN3_sf"/>
</dbReference>
<reference evidence="2" key="2">
    <citation type="submission" date="2025-08" db="UniProtKB">
        <authorList>
            <consortium name="Ensembl"/>
        </authorList>
    </citation>
    <scope>IDENTIFICATION</scope>
</reference>
<dbReference type="AlphaFoldDB" id="A0A3P9C7B8"/>
<evidence type="ECO:0000313" key="2">
    <source>
        <dbReference type="Ensembl" id="ENSMZEP00005017796.1"/>
    </source>
</evidence>
<evidence type="ECO:0000259" key="1">
    <source>
        <dbReference type="Pfam" id="PF00041"/>
    </source>
</evidence>
<reference evidence="2" key="3">
    <citation type="submission" date="2025-09" db="UniProtKB">
        <authorList>
            <consortium name="Ensembl"/>
        </authorList>
    </citation>
    <scope>IDENTIFICATION</scope>
</reference>
<dbReference type="Proteomes" id="UP000265160">
    <property type="component" value="LG8"/>
</dbReference>
<dbReference type="InterPro" id="IPR003961">
    <property type="entry name" value="FN3_dom"/>
</dbReference>
<evidence type="ECO:0000313" key="3">
    <source>
        <dbReference type="Proteomes" id="UP000265160"/>
    </source>
</evidence>